<dbReference type="SUPFAM" id="SSF48726">
    <property type="entry name" value="Immunoglobulin"/>
    <property type="match status" value="1"/>
</dbReference>
<accession>A0A671EML8</accession>
<name>A0A671EML8_RHIFE</name>
<keyword evidence="6" id="KW-1185">Reference proteome</keyword>
<dbReference type="GO" id="GO:0005886">
    <property type="term" value="C:plasma membrane"/>
    <property type="evidence" value="ECO:0007669"/>
    <property type="project" value="TreeGrafter"/>
</dbReference>
<dbReference type="Pfam" id="PF07686">
    <property type="entry name" value="V-set"/>
    <property type="match status" value="1"/>
</dbReference>
<dbReference type="OMA" id="FPRHKIL"/>
<evidence type="ECO:0000256" key="1">
    <source>
        <dbReference type="ARBA" id="ARBA00022729"/>
    </source>
</evidence>
<dbReference type="InterPro" id="IPR013106">
    <property type="entry name" value="Ig_V-set"/>
</dbReference>
<dbReference type="SMART" id="SM00406">
    <property type="entry name" value="IGv"/>
    <property type="match status" value="1"/>
</dbReference>
<dbReference type="GO" id="GO:0007166">
    <property type="term" value="P:cell surface receptor signaling pathway"/>
    <property type="evidence" value="ECO:0007669"/>
    <property type="project" value="TreeGrafter"/>
</dbReference>
<dbReference type="GO" id="GO:0002376">
    <property type="term" value="P:immune system process"/>
    <property type="evidence" value="ECO:0007669"/>
    <property type="project" value="UniProtKB-KW"/>
</dbReference>
<reference evidence="5" key="5">
    <citation type="submission" date="2025-09" db="UniProtKB">
        <authorList>
            <consortium name="Ensembl"/>
        </authorList>
    </citation>
    <scope>IDENTIFICATION</scope>
</reference>
<feature type="domain" description="Immunoglobulin V-set" evidence="4">
    <location>
        <begin position="37"/>
        <end position="112"/>
    </location>
</feature>
<dbReference type="PANTHER" id="PTHR23268">
    <property type="entry name" value="T-CELL RECEPTOR BETA CHAIN"/>
    <property type="match status" value="1"/>
</dbReference>
<dbReference type="InParanoid" id="A0A671EML8"/>
<feature type="chain" id="PRO_5025390061" description="Immunoglobulin V-set domain-containing protein" evidence="3">
    <location>
        <begin position="22"/>
        <end position="133"/>
    </location>
</feature>
<reference evidence="5" key="4">
    <citation type="submission" date="2025-08" db="UniProtKB">
        <authorList>
            <consortium name="Ensembl"/>
        </authorList>
    </citation>
    <scope>IDENTIFICATION</scope>
</reference>
<evidence type="ECO:0000256" key="2">
    <source>
        <dbReference type="ARBA" id="ARBA00022859"/>
    </source>
</evidence>
<evidence type="ECO:0000313" key="5">
    <source>
        <dbReference type="Ensembl" id="ENSRFEP00010014491.1"/>
    </source>
</evidence>
<dbReference type="FunCoup" id="A0A671EML8">
    <property type="interactions" value="90"/>
</dbReference>
<evidence type="ECO:0000256" key="3">
    <source>
        <dbReference type="SAM" id="SignalP"/>
    </source>
</evidence>
<dbReference type="InterPro" id="IPR013783">
    <property type="entry name" value="Ig-like_fold"/>
</dbReference>
<protein>
    <recommendedName>
        <fullName evidence="4">Immunoglobulin V-set domain-containing protein</fullName>
    </recommendedName>
</protein>
<feature type="signal peptide" evidence="3">
    <location>
        <begin position="1"/>
        <end position="21"/>
    </location>
</feature>
<evidence type="ECO:0000259" key="4">
    <source>
        <dbReference type="SMART" id="SM00406"/>
    </source>
</evidence>
<reference evidence="6" key="3">
    <citation type="submission" date="2018-12" db="EMBL/GenBank/DDBJ databases">
        <title>G10K-VGP greater horseshoe bat female genome, primary haplotype.</title>
        <authorList>
            <person name="Teeling E."/>
            <person name="Myers G."/>
            <person name="Vernes S."/>
            <person name="Pippel M."/>
            <person name="Winkler S."/>
            <person name="Fedrigo O."/>
            <person name="Rhie A."/>
            <person name="Koren S."/>
            <person name="Phillippy A."/>
            <person name="Lewin H."/>
            <person name="Damas J."/>
            <person name="Howe K."/>
            <person name="Mountcastle J."/>
            <person name="Jarvis E.D."/>
        </authorList>
    </citation>
    <scope>NUCLEOTIDE SEQUENCE [LARGE SCALE GENOMIC DNA]</scope>
</reference>
<dbReference type="InterPro" id="IPR036179">
    <property type="entry name" value="Ig-like_dom_sf"/>
</dbReference>
<reference evidence="5 6" key="2">
    <citation type="journal article" date="2018" name="Annu Rev Anim Biosci">
        <title>Bat Biology, Genomes, and the Bat1K Project: To Generate Chromosome-Level Genomes for All Living Bat Species.</title>
        <authorList>
            <person name="Teeling E.C."/>
            <person name="Vernes S.C."/>
            <person name="Davalos L.M."/>
            <person name="Ray D.A."/>
            <person name="Gilbert M.T.P."/>
            <person name="Myers E."/>
        </authorList>
    </citation>
    <scope>NUCLEOTIDE SEQUENCE</scope>
</reference>
<reference evidence="5 6" key="1">
    <citation type="journal article" date="2015" name="Annu Rev Anim Biosci">
        <title>The Genome 10K Project: a way forward.</title>
        <authorList>
            <person name="Koepfli K.P."/>
            <person name="Paten B."/>
            <person name="O'Brien S.J."/>
            <person name="Koepfli K.P."/>
            <person name="Paten B."/>
            <person name="Antunes A."/>
            <person name="Belov K."/>
            <person name="Bustamante C."/>
            <person name="Castoe T.A."/>
            <person name="Clawson H."/>
            <person name="Crawford A.J."/>
            <person name="Diekhans M."/>
            <person name="Distel D."/>
            <person name="Durbin R."/>
            <person name="Earl D."/>
            <person name="Fujita M.K."/>
            <person name="Gamble T."/>
            <person name="Georges A."/>
            <person name="Gemmell N."/>
            <person name="Gilbert M.T."/>
            <person name="Graves J.M."/>
            <person name="Green R.E."/>
            <person name="Hickey G."/>
            <person name="Jarvis E.D."/>
            <person name="Johnson W."/>
            <person name="Komissarov A."/>
            <person name="Korf I."/>
            <person name="Kuhn R."/>
            <person name="Larkin D.M."/>
            <person name="Lewin H."/>
            <person name="Lopez J.V."/>
            <person name="Ma J."/>
            <person name="Marques-Bonet T."/>
            <person name="Miller W."/>
            <person name="Murphy R."/>
            <person name="Pevzner P."/>
            <person name="Shapiro B."/>
            <person name="Steiner C."/>
            <person name="Tamazian G."/>
            <person name="Venkatesh B."/>
            <person name="Wang J."/>
            <person name="Wayne R."/>
            <person name="Wiley E."/>
            <person name="Yang H."/>
            <person name="Zhang G."/>
            <person name="Haussler D."/>
            <person name="Ryder O."/>
            <person name="O'Brien S.J."/>
        </authorList>
    </citation>
    <scope>NUCLEOTIDE SEQUENCE</scope>
</reference>
<evidence type="ECO:0000313" key="6">
    <source>
        <dbReference type="Proteomes" id="UP000472240"/>
    </source>
</evidence>
<dbReference type="Proteomes" id="UP000472240">
    <property type="component" value="Chromosome 26"/>
</dbReference>
<dbReference type="Gene3D" id="2.60.40.10">
    <property type="entry name" value="Immunoglobulins"/>
    <property type="match status" value="1"/>
</dbReference>
<dbReference type="AlphaFoldDB" id="A0A671EML8"/>
<dbReference type="PANTHER" id="PTHR23268:SF104">
    <property type="entry name" value="IMMUNOGLOBULIN V-SET DOMAIN-CONTAINING PROTEIN"/>
    <property type="match status" value="1"/>
</dbReference>
<sequence>MSNGLLCCVFICLVRVGFQDAGVTQFPRHRVSGTRKKLTLQCSQDMGHFTMYWYRHDPGFRLQLIYYSTGVNATEKGDVPAGYHVSRKELKDFPLTLESASTNQTSVYFCASSESTALHSHFLSAQNRGKPRS</sequence>
<dbReference type="GeneTree" id="ENSGT00940000163595"/>
<keyword evidence="1 3" id="KW-0732">Signal</keyword>
<organism evidence="5 6">
    <name type="scientific">Rhinolophus ferrumequinum</name>
    <name type="common">Greater horseshoe bat</name>
    <dbReference type="NCBI Taxonomy" id="59479"/>
    <lineage>
        <taxon>Eukaryota</taxon>
        <taxon>Metazoa</taxon>
        <taxon>Chordata</taxon>
        <taxon>Craniata</taxon>
        <taxon>Vertebrata</taxon>
        <taxon>Euteleostomi</taxon>
        <taxon>Mammalia</taxon>
        <taxon>Eutheria</taxon>
        <taxon>Laurasiatheria</taxon>
        <taxon>Chiroptera</taxon>
        <taxon>Yinpterochiroptera</taxon>
        <taxon>Rhinolophoidea</taxon>
        <taxon>Rhinolophidae</taxon>
        <taxon>Rhinolophinae</taxon>
        <taxon>Rhinolophus</taxon>
    </lineage>
</organism>
<proteinExistence type="predicted"/>
<keyword evidence="2" id="KW-0391">Immunity</keyword>
<dbReference type="Ensembl" id="ENSRFET00010015843.1">
    <property type="protein sequence ID" value="ENSRFEP00010014491.1"/>
    <property type="gene ID" value="ENSRFEG00010009861.1"/>
</dbReference>
<dbReference type="InterPro" id="IPR050413">
    <property type="entry name" value="TCR_beta_variable"/>
</dbReference>